<sequence>MPIAAEEKLKGEFYRLFQGETGISAASDAEFEYTGQYDFAKIWSYQVPVNMELIILPEHRASVYIEDDEGTSAEWADNEWVRIAVWNPDLTTMQVIHEGRYLETKETADVEKMGFYNKVSEPVRIKAGGWIYVYGKCPFTIYTIDVSDSFFMLEMLRVRPSMFEAK</sequence>
<accession>A0A6M3JPN7</accession>
<gene>
    <name evidence="1" type="ORF">MM415A02992_0006</name>
</gene>
<name>A0A6M3JPN7_9ZZZZ</name>
<protein>
    <submittedName>
        <fullName evidence="1">Uncharacterized protein</fullName>
    </submittedName>
</protein>
<proteinExistence type="predicted"/>
<dbReference type="EMBL" id="MT141908">
    <property type="protein sequence ID" value="QJA71893.1"/>
    <property type="molecule type" value="Genomic_DNA"/>
</dbReference>
<evidence type="ECO:0000313" key="1">
    <source>
        <dbReference type="EMBL" id="QJA71893.1"/>
    </source>
</evidence>
<dbReference type="AlphaFoldDB" id="A0A6M3JPN7"/>
<organism evidence="1">
    <name type="scientific">viral metagenome</name>
    <dbReference type="NCBI Taxonomy" id="1070528"/>
    <lineage>
        <taxon>unclassified sequences</taxon>
        <taxon>metagenomes</taxon>
        <taxon>organismal metagenomes</taxon>
    </lineage>
</organism>
<reference evidence="1" key="1">
    <citation type="submission" date="2020-03" db="EMBL/GenBank/DDBJ databases">
        <title>The deep terrestrial virosphere.</title>
        <authorList>
            <person name="Holmfeldt K."/>
            <person name="Nilsson E."/>
            <person name="Simone D."/>
            <person name="Lopez-Fernandez M."/>
            <person name="Wu X."/>
            <person name="de Brujin I."/>
            <person name="Lundin D."/>
            <person name="Andersson A."/>
            <person name="Bertilsson S."/>
            <person name="Dopson M."/>
        </authorList>
    </citation>
    <scope>NUCLEOTIDE SEQUENCE</scope>
    <source>
        <strain evidence="1">MM415A02992</strain>
    </source>
</reference>